<evidence type="ECO:0000313" key="2">
    <source>
        <dbReference type="Proteomes" id="UP001172159"/>
    </source>
</evidence>
<name>A0AA40EY44_9PEZI</name>
<dbReference type="Proteomes" id="UP001172159">
    <property type="component" value="Unassembled WGS sequence"/>
</dbReference>
<evidence type="ECO:0000313" key="1">
    <source>
        <dbReference type="EMBL" id="KAK0747664.1"/>
    </source>
</evidence>
<gene>
    <name evidence="1" type="ORF">B0T21DRAFT_354836</name>
</gene>
<keyword evidence="2" id="KW-1185">Reference proteome</keyword>
<organism evidence="1 2">
    <name type="scientific">Apiosordaria backusii</name>
    <dbReference type="NCBI Taxonomy" id="314023"/>
    <lineage>
        <taxon>Eukaryota</taxon>
        <taxon>Fungi</taxon>
        <taxon>Dikarya</taxon>
        <taxon>Ascomycota</taxon>
        <taxon>Pezizomycotina</taxon>
        <taxon>Sordariomycetes</taxon>
        <taxon>Sordariomycetidae</taxon>
        <taxon>Sordariales</taxon>
        <taxon>Lasiosphaeriaceae</taxon>
        <taxon>Apiosordaria</taxon>
    </lineage>
</organism>
<dbReference type="EMBL" id="JAUKTV010000001">
    <property type="protein sequence ID" value="KAK0747664.1"/>
    <property type="molecule type" value="Genomic_DNA"/>
</dbReference>
<accession>A0AA40EY44</accession>
<reference evidence="1" key="1">
    <citation type="submission" date="2023-06" db="EMBL/GenBank/DDBJ databases">
        <title>Genome-scale phylogeny and comparative genomics of the fungal order Sordariales.</title>
        <authorList>
            <consortium name="Lawrence Berkeley National Laboratory"/>
            <person name="Hensen N."/>
            <person name="Bonometti L."/>
            <person name="Westerberg I."/>
            <person name="Brannstrom I.O."/>
            <person name="Guillou S."/>
            <person name="Cros-Aarteil S."/>
            <person name="Calhoun S."/>
            <person name="Haridas S."/>
            <person name="Kuo A."/>
            <person name="Mondo S."/>
            <person name="Pangilinan J."/>
            <person name="Riley R."/>
            <person name="Labutti K."/>
            <person name="Andreopoulos B."/>
            <person name="Lipzen A."/>
            <person name="Chen C."/>
            <person name="Yanf M."/>
            <person name="Daum C."/>
            <person name="Ng V."/>
            <person name="Clum A."/>
            <person name="Steindorff A."/>
            <person name="Ohm R."/>
            <person name="Martin F."/>
            <person name="Silar P."/>
            <person name="Natvig D."/>
            <person name="Lalanne C."/>
            <person name="Gautier V."/>
            <person name="Ament-Velasquez S.L."/>
            <person name="Kruys A."/>
            <person name="Hutchinson M.I."/>
            <person name="Powell A.J."/>
            <person name="Barry K."/>
            <person name="Miller A.N."/>
            <person name="Grigoriev I.V."/>
            <person name="Debuchy R."/>
            <person name="Gladieux P."/>
            <person name="Thoren M.H."/>
            <person name="Johannesson H."/>
        </authorList>
    </citation>
    <scope>NUCLEOTIDE SEQUENCE</scope>
    <source>
        <strain evidence="1">CBS 540.89</strain>
    </source>
</reference>
<comment type="caution">
    <text evidence="1">The sequence shown here is derived from an EMBL/GenBank/DDBJ whole genome shotgun (WGS) entry which is preliminary data.</text>
</comment>
<dbReference type="AlphaFoldDB" id="A0AA40EY44"/>
<sequence>MHNLPHLPCLFNCLVTRPLPPQYASCCSLDFDDDTFVVHLNTYIPSSPFLSYPPPITSQKCHA</sequence>
<protein>
    <submittedName>
        <fullName evidence="1">Uncharacterized protein</fullName>
    </submittedName>
</protein>
<proteinExistence type="predicted"/>